<keyword evidence="1" id="KW-0472">Membrane</keyword>
<dbReference type="EMBL" id="CM001439">
    <property type="protein sequence ID" value="EHR50816.1"/>
    <property type="molecule type" value="Genomic_DNA"/>
</dbReference>
<gene>
    <name evidence="2" type="ORF">SacmaDRAFT_2574</name>
</gene>
<evidence type="ECO:0000313" key="3">
    <source>
        <dbReference type="Proteomes" id="UP000004926"/>
    </source>
</evidence>
<feature type="transmembrane region" description="Helical" evidence="1">
    <location>
        <begin position="47"/>
        <end position="68"/>
    </location>
</feature>
<evidence type="ECO:0000313" key="2">
    <source>
        <dbReference type="EMBL" id="EHR50816.1"/>
    </source>
</evidence>
<proteinExistence type="predicted"/>
<dbReference type="AlphaFoldDB" id="H5X0M0"/>
<dbReference type="RefSeq" id="WP_009154201.1">
    <property type="nucleotide sequence ID" value="NZ_CM001439.1"/>
</dbReference>
<protein>
    <recommendedName>
        <fullName evidence="4">Modulator of FtsH protease</fullName>
    </recommendedName>
</protein>
<dbReference type="OrthoDB" id="3697020at2"/>
<feature type="transmembrane region" description="Helical" evidence="1">
    <location>
        <begin position="105"/>
        <end position="131"/>
    </location>
</feature>
<dbReference type="HOGENOM" id="CLU_135583_0_0_11"/>
<accession>H5X0M0</accession>
<evidence type="ECO:0000256" key="1">
    <source>
        <dbReference type="SAM" id="Phobius"/>
    </source>
</evidence>
<dbReference type="eggNOG" id="ENOG5032ZK2">
    <property type="taxonomic scope" value="Bacteria"/>
</dbReference>
<organism evidence="2 3">
    <name type="scientific">Saccharomonospora marina XMU15</name>
    <dbReference type="NCBI Taxonomy" id="882083"/>
    <lineage>
        <taxon>Bacteria</taxon>
        <taxon>Bacillati</taxon>
        <taxon>Actinomycetota</taxon>
        <taxon>Actinomycetes</taxon>
        <taxon>Pseudonocardiales</taxon>
        <taxon>Pseudonocardiaceae</taxon>
        <taxon>Saccharomonospora</taxon>
    </lineage>
</organism>
<sequence length="165" mass="16967">MDAYRAEGWADFAVAVAGAGAALAGLLFVALSINLERILAGRRLPARAAHTLVLLATPLVVALVLLVPGQSERALGIELVAVGATTGLLLAALNHPGRRAPQQPLTWWLIAEALPAVALSGTTIVAGAGLLTTSLSGLYWLVAGIVVAFVGALLNAWVLLVEILR</sequence>
<name>H5X0M0_9PSEU</name>
<evidence type="ECO:0008006" key="4">
    <source>
        <dbReference type="Google" id="ProtNLM"/>
    </source>
</evidence>
<feature type="transmembrane region" description="Helical" evidence="1">
    <location>
        <begin position="74"/>
        <end position="93"/>
    </location>
</feature>
<reference evidence="2 3" key="1">
    <citation type="journal article" date="2012" name="Stand. Genomic Sci.">
        <title>Genome sequence of the ocean sediment bacterium Saccharomonospora marina type strain (XMU15(T)).</title>
        <authorList>
            <person name="Klenk H.P."/>
            <person name="Lu M."/>
            <person name="Lucas S."/>
            <person name="Lapidus A."/>
            <person name="Copeland A."/>
            <person name="Pitluck S."/>
            <person name="Goodwin L.A."/>
            <person name="Han C."/>
            <person name="Tapia R."/>
            <person name="Brambilla E.M."/>
            <person name="Potter G."/>
            <person name="Land M."/>
            <person name="Ivanova N."/>
            <person name="Rohde M."/>
            <person name="Goker M."/>
            <person name="Detter J.C."/>
            <person name="Li W.J."/>
            <person name="Kyrpides N.C."/>
            <person name="Woyke T."/>
        </authorList>
    </citation>
    <scope>NUCLEOTIDE SEQUENCE [LARGE SCALE GENOMIC DNA]</scope>
    <source>
        <strain evidence="2 3">XMU15</strain>
    </source>
</reference>
<dbReference type="STRING" id="882083.SacmaDRAFT_2574"/>
<feature type="transmembrane region" description="Helical" evidence="1">
    <location>
        <begin position="137"/>
        <end position="160"/>
    </location>
</feature>
<keyword evidence="1" id="KW-0812">Transmembrane</keyword>
<keyword evidence="3" id="KW-1185">Reference proteome</keyword>
<dbReference type="Proteomes" id="UP000004926">
    <property type="component" value="Chromosome"/>
</dbReference>
<keyword evidence="1" id="KW-1133">Transmembrane helix</keyword>
<feature type="transmembrane region" description="Helical" evidence="1">
    <location>
        <begin position="12"/>
        <end position="35"/>
    </location>
</feature>